<sequence>MAMRSSEPDQTRPLHDALRRLIKAPAALSVLWPALMIVGGYVSWHQWGAEHVVGPYQGVAVEQIHISPPPPFVRSDIVKSVYRDTAMEGLSLMDRQATAKIASAFSMHPWVRSVTSVRKLSGGIVDVRLDYRRPVAMVQVYRSVDGVRDRFFFPVDGQSVLLPTSEFTRSETAQFIHIDVPGADSANAEGMPFGDTRVAAAAILAEALAPIREQTGVVGISVTGDPRRVQVPQLELTMQNNARHYWGSPPGMELPGEASAEMKLRALMATDRTKSSDLTVARAPAR</sequence>
<evidence type="ECO:0000313" key="1">
    <source>
        <dbReference type="EMBL" id="TWU48333.1"/>
    </source>
</evidence>
<name>A0A5C6EEY6_9BACT</name>
<gene>
    <name evidence="1" type="ORF">Poly59_51790</name>
</gene>
<comment type="caution">
    <text evidence="1">The sequence shown here is derived from an EMBL/GenBank/DDBJ whole genome shotgun (WGS) entry which is preliminary data.</text>
</comment>
<evidence type="ECO:0008006" key="3">
    <source>
        <dbReference type="Google" id="ProtNLM"/>
    </source>
</evidence>
<dbReference type="AlphaFoldDB" id="A0A5C6EEY6"/>
<organism evidence="1 2">
    <name type="scientific">Rubripirellula reticaptiva</name>
    <dbReference type="NCBI Taxonomy" id="2528013"/>
    <lineage>
        <taxon>Bacteria</taxon>
        <taxon>Pseudomonadati</taxon>
        <taxon>Planctomycetota</taxon>
        <taxon>Planctomycetia</taxon>
        <taxon>Pirellulales</taxon>
        <taxon>Pirellulaceae</taxon>
        <taxon>Rubripirellula</taxon>
    </lineage>
</organism>
<dbReference type="EMBL" id="SJPX01000005">
    <property type="protein sequence ID" value="TWU48333.1"/>
    <property type="molecule type" value="Genomic_DNA"/>
</dbReference>
<reference evidence="1 2" key="1">
    <citation type="submission" date="2019-02" db="EMBL/GenBank/DDBJ databases">
        <title>Deep-cultivation of Planctomycetes and their phenomic and genomic characterization uncovers novel biology.</title>
        <authorList>
            <person name="Wiegand S."/>
            <person name="Jogler M."/>
            <person name="Boedeker C."/>
            <person name="Pinto D."/>
            <person name="Vollmers J."/>
            <person name="Rivas-Marin E."/>
            <person name="Kohn T."/>
            <person name="Peeters S.H."/>
            <person name="Heuer A."/>
            <person name="Rast P."/>
            <person name="Oberbeckmann S."/>
            <person name="Bunk B."/>
            <person name="Jeske O."/>
            <person name="Meyerdierks A."/>
            <person name="Storesund J.E."/>
            <person name="Kallscheuer N."/>
            <person name="Luecker S."/>
            <person name="Lage O.M."/>
            <person name="Pohl T."/>
            <person name="Merkel B.J."/>
            <person name="Hornburger P."/>
            <person name="Mueller R.-W."/>
            <person name="Bruemmer F."/>
            <person name="Labrenz M."/>
            <person name="Spormann A.M."/>
            <person name="Op Den Camp H."/>
            <person name="Overmann J."/>
            <person name="Amann R."/>
            <person name="Jetten M.S.M."/>
            <person name="Mascher T."/>
            <person name="Medema M.H."/>
            <person name="Devos D.P."/>
            <person name="Kaster A.-K."/>
            <person name="Ovreas L."/>
            <person name="Rohde M."/>
            <person name="Galperin M.Y."/>
            <person name="Jogler C."/>
        </authorList>
    </citation>
    <scope>NUCLEOTIDE SEQUENCE [LARGE SCALE GENOMIC DNA]</scope>
    <source>
        <strain evidence="1 2">Poly59</strain>
    </source>
</reference>
<evidence type="ECO:0000313" key="2">
    <source>
        <dbReference type="Proteomes" id="UP000317977"/>
    </source>
</evidence>
<keyword evidence="2" id="KW-1185">Reference proteome</keyword>
<dbReference type="Proteomes" id="UP000317977">
    <property type="component" value="Unassembled WGS sequence"/>
</dbReference>
<protein>
    <recommendedName>
        <fullName evidence="3">Cell division protein FtsQ</fullName>
    </recommendedName>
</protein>
<accession>A0A5C6EEY6</accession>
<dbReference type="OrthoDB" id="287558at2"/>
<proteinExistence type="predicted"/>